<dbReference type="GO" id="GO:0016740">
    <property type="term" value="F:transferase activity"/>
    <property type="evidence" value="ECO:0007669"/>
    <property type="project" value="UniProtKB-KW"/>
</dbReference>
<feature type="transmembrane region" description="Helical" evidence="2">
    <location>
        <begin position="977"/>
        <end position="1000"/>
    </location>
</feature>
<dbReference type="EMBL" id="AZHC01000026">
    <property type="protein sequence ID" value="OAA38305.1"/>
    <property type="molecule type" value="Genomic_DNA"/>
</dbReference>
<keyword evidence="2" id="KW-0812">Transmembrane</keyword>
<feature type="transmembrane region" description="Helical" evidence="2">
    <location>
        <begin position="1372"/>
        <end position="1399"/>
    </location>
</feature>
<feature type="transmembrane region" description="Helical" evidence="2">
    <location>
        <begin position="1292"/>
        <end position="1313"/>
    </location>
</feature>
<sequence length="2828" mass="319646">MAASHLEMSAVGWHLMIDSWWDLLLAGLLLVSIVLGASYLLYKAWQFTLRRWQTTRQKPSLSRHIARYFKNLHRGLGHGQTASVPRKITKEEFKSFGVFLGSFASIPSIAQRRLLSQWDLLVVDPAQDGVANALATCEPTSRHILGRVDVHLLAKPYGLGERSRDSRDVIKILAIITRVLDSHLLGSGQGGSKYHGVLLARFRKYFQPAVMNELAKYINGLGLDLWLELSYPEYLTEEEARAIDMKHIKGLVYRNGTIRPDGDRQNFFQMEAMRTAMRAVAGQRVAHGPALVMWETVDNEEEMQFAVVMRAYNWCTYNSALCWIGHADALMDAESANTRSIMAKPLGALMWLKNEANMSAHDAWRANNNISPTSTRQDAIYDSICKFLPHLSARLRLSPATIDDHTTDSQVVPREGALPGHVSQNSFRDSVDSTKHFSSVSNSSHLDIDGVLDLDSVGFGCFQLGHNVTFADFSHLRQNQSNLEELNLLARLKPDELSNVRIKVETLCNNPDLSPKALHAVNDLVDLLRTCTPENEQNARIKVFSGLHSGFQTDSGAQYWGLYSLGPSECITLYLSNKAKDRVGTILHTFLSSRQLTFGECLLVEQVLADSTGSSEQSWHLSTRIVQDLDRLSPAEAILLLRRLHSSTGNPRFLAKIRSCLEYQLLEIPSLTQQRSLASVEYLGGTISGDALVDARLSWLAEKGCWVPERTRAIALFKDVEDRLYTVLMQGETTTLEQLSWAIQELVQRGQVDAGVDIFALAVFCAFRKLALDEVYLEVLDRNVYPNHAADQAGCFAENFALGSRCDSFFDATPRAVGRIIADRYRVYYTNFQPPLRDEMFTELPTTYAAMQVDFDPEDGKEKLSFTYRITFFAIFAVPALIDVMLLTTIGRGLYLTTYMTSEQKTMATTALMLALLMSGGFGAWICSGGSYYFYANTFPAMNLFVLTRFVAGFAATIIIAICGFIVVTLIERLSAALIFVYYFLMLSTYMLIVNALSIYQLPGSSFLSGRTVTFSCIPILFISPIVTMFVERDIIVYLTVLSCFLIALLFGARSTISQWSSWYLKIPFVTDAEVINWYRKDTTASAANLDNLDDKDVMPLARSAIHAAVLKETNRFCFSKASSDPLVKKLAEGYQSTTFLMRWYCRHKRSRLPLVYSTTWNLTLKAGMENLTNMQKGLKLHSAFLHWRATGRDIWSGLLYFVVALVDKWAALLTGGGLVGLSAASSVEFRLGTGFGLCYYLVGAVSLDIVSQPLWTAANEKSTKPITSLDSLKVINHEDAQARRRLYWRSLCKFFFLHIWGASIFAALMWVFQSSRDNTILFIGYIGAYSGLLWYQFNKIFCGTNGAVALALGALAGLPTGVALHKFWPNYAYSGVICLAVATWVSCFASFFSANLGWPTFFSSSTRFQMPTEEHSTDLPNATYSVSALEPCPELSQATLCKMFESSHSLPADERYLLDPANHPGQRVVELLSRRRGYPGLAILKAAFPTAEELLQIAVQNWDDGAIVVELVSSRHFSQLDAEVRSITRAIGNKLHIFVVLGYGDLHDERGLNMHRHWRVVAEAVVRATAQHLLGFSRHDSLLTELLVVDHFDDGQVSVPEGIKCQLETSCIERTRFIRNSNHTLLRYILLGVDLDLEWDQCPKNIRAFLLRRCAGYAAPLSGEGETWFRKRLISNGSTGDVACHIARCELAFNLTTAILRYTNDAEDEGYSARRSTEIEEHSDSTLLGGEVSNSRVPPLIKPIPSRTLQKVNICIKFLVLSLTADPEYQRELDCVTQRKPILIRWPLVFFLNMIWSYCKLLQNILIPLVLFHGREHMVQIQKHIKGMTTVLEKRKLVTESFSGPSSWFWTVQADGSWKLSQYNGRHDNEPGDAKQLVAVNTYAENLVLHHREVYHKGSVLRSYRYEYRNGDSRLPLQRQCLSGDLKGEIVEYDRRGYITSGSAMRGVNRLFWKFWYRKNAKHEDELLWAEYTFPHITIKVLWSMPPRNPQKPLEQWIPFSTVTEATFIQGDDVYHASWGFEHKFHPELSVTLNGRPVPTPLMIKEDWFHVLQKPERCSFQTENPLLPFSSIKTNPISRFLGFNVKHYPIPTSAARTHLWKAWKNGRELDAISARWLDEKLLRSDSILRPYWRMRDFGRFQAAKKYLDAHSDSIMARVDLDSTISSWVHIAYKIADLYSFGPGGDARINTRKLDSQLHDTPEELHVLAMDTSTWPNDPGGVSACRRDMVNDLKTIRWHVVAESANDYGVPRFQIERNVQSLTILPLWGLDFLNPTHGVLETNLDSAVVQRSQMTRTADITQNFLPILTNLVKCSRMVNLNRQHVEEATRALVDLNTYFEKTRNWNDVWQHPIVKQRWRELWLTESIEGAFSISKWWDFEKPSLKQLDLALDLWCRYLFILSLPVPDEIPDVFQASHHFTGATYGIVCKAKRNCTLHIWDHCISFREFTTFMSSAVSYDAPFINSSLISLTHLSCVLLEHHADVVLPCCDYFNPGWEVELGTAEGALEHRRTFERKIDPVVNGICNMEKFEPIKTIKTDQPTVVMLSHVQYAKDIKNAIMATDIIVNKWGIKDYRLHVYGDQERAATIATECQELIASKNLQDYCILKGLGNPSVVLQDAWLFLNSSISEGLPLAMGEAALTGVPVVCTDVGASYCVVTDRTTGDRFSEVVPPNDSESLARAQISVMGLLGRWARYANDLPGSEVPVLGYPMPSPEQVQQISNRIYAKTEQRRALGMRGRQNVLNNFSSERYLREHEQMLWIGKYRSKAHRSRVDAACSSTPMSLPSTAWVSRLTPESWNSLSRKDAPVRSITPSAYSVRDFLSSKEK</sequence>
<dbReference type="Pfam" id="PF13692">
    <property type="entry name" value="Glyco_trans_1_4"/>
    <property type="match status" value="1"/>
</dbReference>
<keyword evidence="4" id="KW-1185">Reference proteome</keyword>
<proteinExistence type="predicted"/>
<feature type="transmembrane region" description="Helical" evidence="2">
    <location>
        <begin position="911"/>
        <end position="935"/>
    </location>
</feature>
<organism evidence="3 4">
    <name type="scientific">Metarhizium rileyi (strain RCEF 4871)</name>
    <name type="common">Nomuraea rileyi</name>
    <dbReference type="NCBI Taxonomy" id="1649241"/>
    <lineage>
        <taxon>Eukaryota</taxon>
        <taxon>Fungi</taxon>
        <taxon>Dikarya</taxon>
        <taxon>Ascomycota</taxon>
        <taxon>Pezizomycotina</taxon>
        <taxon>Sordariomycetes</taxon>
        <taxon>Hypocreomycetidae</taxon>
        <taxon>Hypocreales</taxon>
        <taxon>Clavicipitaceae</taxon>
        <taxon>Metarhizium</taxon>
    </lineage>
</organism>
<feature type="transmembrane region" description="Helical" evidence="2">
    <location>
        <begin position="1012"/>
        <end position="1029"/>
    </location>
</feature>
<evidence type="ECO:0000256" key="1">
    <source>
        <dbReference type="SAM" id="MobiDB-lite"/>
    </source>
</evidence>
<feature type="transmembrane region" description="Helical" evidence="2">
    <location>
        <begin position="20"/>
        <end position="42"/>
    </location>
</feature>
<feature type="transmembrane region" description="Helical" evidence="2">
    <location>
        <begin position="870"/>
        <end position="891"/>
    </location>
</feature>
<dbReference type="OrthoDB" id="2582433at2759"/>
<reference evidence="3 4" key="1">
    <citation type="journal article" date="2016" name="Genome Biol. Evol.">
        <title>Divergent and convergent evolution of fungal pathogenicity.</title>
        <authorList>
            <person name="Shang Y."/>
            <person name="Xiao G."/>
            <person name="Zheng P."/>
            <person name="Cen K."/>
            <person name="Zhan S."/>
            <person name="Wang C."/>
        </authorList>
    </citation>
    <scope>NUCLEOTIDE SEQUENCE [LARGE SCALE GENOMIC DNA]</scope>
    <source>
        <strain evidence="3 4">RCEF 4871</strain>
    </source>
</reference>
<dbReference type="SUPFAM" id="SSF53756">
    <property type="entry name" value="UDP-Glycosyltransferase/glycogen phosphorylase"/>
    <property type="match status" value="1"/>
</dbReference>
<dbReference type="OMA" id="KWTYDHK"/>
<gene>
    <name evidence="3" type="ORF">NOR_06695</name>
</gene>
<protein>
    <submittedName>
        <fullName evidence="3">Glycosyl transferase, group 1 family protein</fullName>
    </submittedName>
</protein>
<feature type="transmembrane region" description="Helical" evidence="2">
    <location>
        <begin position="1348"/>
        <end position="1366"/>
    </location>
</feature>
<dbReference type="PANTHER" id="PTHR12526:SF604">
    <property type="entry name" value="TRANSFERASE, PUTATIVE (AFU_ORTHOLOGUE AFUA_4G14070)-RELATED"/>
    <property type="match status" value="1"/>
</dbReference>
<keyword evidence="2" id="KW-0472">Membrane</keyword>
<dbReference type="STRING" id="1081105.A0A166ZW93"/>
<dbReference type="Gene3D" id="3.40.50.2000">
    <property type="entry name" value="Glycogen Phosphorylase B"/>
    <property type="match status" value="1"/>
</dbReference>
<accession>A0A166ZW93</accession>
<keyword evidence="3" id="KW-0808">Transferase</keyword>
<evidence type="ECO:0000256" key="2">
    <source>
        <dbReference type="SAM" id="Phobius"/>
    </source>
</evidence>
<evidence type="ECO:0000313" key="4">
    <source>
        <dbReference type="Proteomes" id="UP000243498"/>
    </source>
</evidence>
<keyword evidence="2" id="KW-1133">Transmembrane helix</keyword>
<dbReference type="Proteomes" id="UP000243498">
    <property type="component" value="Unassembled WGS sequence"/>
</dbReference>
<feature type="transmembrane region" description="Helical" evidence="2">
    <location>
        <begin position="947"/>
        <end position="971"/>
    </location>
</feature>
<dbReference type="PANTHER" id="PTHR12526">
    <property type="entry name" value="GLYCOSYLTRANSFERASE"/>
    <property type="match status" value="1"/>
</dbReference>
<name>A0A166ZW93_METRR</name>
<feature type="transmembrane region" description="Helical" evidence="2">
    <location>
        <begin position="1319"/>
        <end position="1336"/>
    </location>
</feature>
<comment type="caution">
    <text evidence="3">The sequence shown here is derived from an EMBL/GenBank/DDBJ whole genome shotgun (WGS) entry which is preliminary data.</text>
</comment>
<feature type="region of interest" description="Disordered" evidence="1">
    <location>
        <begin position="406"/>
        <end position="425"/>
    </location>
</feature>
<evidence type="ECO:0000313" key="3">
    <source>
        <dbReference type="EMBL" id="OAA38305.1"/>
    </source>
</evidence>
<feature type="transmembrane region" description="Helical" evidence="2">
    <location>
        <begin position="1035"/>
        <end position="1053"/>
    </location>
</feature>